<sequence>MTEPSTAGGPEGGRQDGAPDQDAVLRTWCAELAQALGLEIDVDIDAVLGLAGVAAHSIVRPAAPLTTYLVGYAAGLAATSADAELGPEAETPGEIALRLAKAHGTAGTEG</sequence>
<accession>A0ABP5NSI6</accession>
<keyword evidence="4" id="KW-1185">Reference proteome</keyword>
<evidence type="ECO:0000259" key="2">
    <source>
        <dbReference type="Pfam" id="PF20058"/>
    </source>
</evidence>
<evidence type="ECO:0000256" key="1">
    <source>
        <dbReference type="SAM" id="MobiDB-lite"/>
    </source>
</evidence>
<feature type="domain" description="DUF6457" evidence="2">
    <location>
        <begin position="21"/>
        <end position="97"/>
    </location>
</feature>
<organism evidence="3 4">
    <name type="scientific">Sinomonas flava</name>
    <dbReference type="NCBI Taxonomy" id="496857"/>
    <lineage>
        <taxon>Bacteria</taxon>
        <taxon>Bacillati</taxon>
        <taxon>Actinomycetota</taxon>
        <taxon>Actinomycetes</taxon>
        <taxon>Micrococcales</taxon>
        <taxon>Micrococcaceae</taxon>
        <taxon>Sinomonas</taxon>
    </lineage>
</organism>
<dbReference type="RefSeq" id="WP_344300659.1">
    <property type="nucleotide sequence ID" value="NZ_BAAAQW010000010.1"/>
</dbReference>
<evidence type="ECO:0000313" key="4">
    <source>
        <dbReference type="Proteomes" id="UP001500432"/>
    </source>
</evidence>
<protein>
    <recommendedName>
        <fullName evidence="2">DUF6457 domain-containing protein</fullName>
    </recommendedName>
</protein>
<dbReference type="Pfam" id="PF20058">
    <property type="entry name" value="DUF6457"/>
    <property type="match status" value="1"/>
</dbReference>
<dbReference type="InterPro" id="IPR045598">
    <property type="entry name" value="DUF6457"/>
</dbReference>
<comment type="caution">
    <text evidence="3">The sequence shown here is derived from an EMBL/GenBank/DDBJ whole genome shotgun (WGS) entry which is preliminary data.</text>
</comment>
<proteinExistence type="predicted"/>
<feature type="region of interest" description="Disordered" evidence="1">
    <location>
        <begin position="1"/>
        <end position="20"/>
    </location>
</feature>
<reference evidence="4" key="1">
    <citation type="journal article" date="2019" name="Int. J. Syst. Evol. Microbiol.">
        <title>The Global Catalogue of Microorganisms (GCM) 10K type strain sequencing project: providing services to taxonomists for standard genome sequencing and annotation.</title>
        <authorList>
            <consortium name="The Broad Institute Genomics Platform"/>
            <consortium name="The Broad Institute Genome Sequencing Center for Infectious Disease"/>
            <person name="Wu L."/>
            <person name="Ma J."/>
        </authorList>
    </citation>
    <scope>NUCLEOTIDE SEQUENCE [LARGE SCALE GENOMIC DNA]</scope>
    <source>
        <strain evidence="4">JCM 16034</strain>
    </source>
</reference>
<name>A0ABP5NSI6_9MICC</name>
<gene>
    <name evidence="3" type="ORF">GCM10009849_30830</name>
</gene>
<dbReference type="EMBL" id="BAAAQW010000010">
    <property type="protein sequence ID" value="GAA2202434.1"/>
    <property type="molecule type" value="Genomic_DNA"/>
</dbReference>
<evidence type="ECO:0000313" key="3">
    <source>
        <dbReference type="EMBL" id="GAA2202434.1"/>
    </source>
</evidence>
<dbReference type="Proteomes" id="UP001500432">
    <property type="component" value="Unassembled WGS sequence"/>
</dbReference>